<comment type="caution">
    <text evidence="2">The sequence shown here is derived from an EMBL/GenBank/DDBJ whole genome shotgun (WGS) entry which is preliminary data.</text>
</comment>
<name>A0ABV8SIE1_9BACL</name>
<feature type="region of interest" description="Disordered" evidence="1">
    <location>
        <begin position="92"/>
        <end position="112"/>
    </location>
</feature>
<organism evidence="2 3">
    <name type="scientific">Cohnella boryungensis</name>
    <dbReference type="NCBI Taxonomy" id="768479"/>
    <lineage>
        <taxon>Bacteria</taxon>
        <taxon>Bacillati</taxon>
        <taxon>Bacillota</taxon>
        <taxon>Bacilli</taxon>
        <taxon>Bacillales</taxon>
        <taxon>Paenibacillaceae</taxon>
        <taxon>Cohnella</taxon>
    </lineage>
</organism>
<evidence type="ECO:0000256" key="1">
    <source>
        <dbReference type="SAM" id="MobiDB-lite"/>
    </source>
</evidence>
<evidence type="ECO:0000313" key="2">
    <source>
        <dbReference type="EMBL" id="MFC4306780.1"/>
    </source>
</evidence>
<proteinExistence type="predicted"/>
<accession>A0ABV8SIE1</accession>
<evidence type="ECO:0000313" key="3">
    <source>
        <dbReference type="Proteomes" id="UP001595755"/>
    </source>
</evidence>
<sequence length="112" mass="12523">MKLIHETVVHTTFGTGTIVNIDEGRVDISFTEPIGQKAFVYPDAFGQHLHMSDPDAQSFVLAEYAQKKQEQLAVEKQRVEQLRREEADRAEKIAAKGLRKAATKKGSPSTKK</sequence>
<protein>
    <recommendedName>
        <fullName evidence="4">DUF3006 domain-containing protein</fullName>
    </recommendedName>
</protein>
<keyword evidence="3" id="KW-1185">Reference proteome</keyword>
<reference evidence="3" key="1">
    <citation type="journal article" date="2019" name="Int. J. Syst. Evol. Microbiol.">
        <title>The Global Catalogue of Microorganisms (GCM) 10K type strain sequencing project: providing services to taxonomists for standard genome sequencing and annotation.</title>
        <authorList>
            <consortium name="The Broad Institute Genomics Platform"/>
            <consortium name="The Broad Institute Genome Sequencing Center for Infectious Disease"/>
            <person name="Wu L."/>
            <person name="Ma J."/>
        </authorList>
    </citation>
    <scope>NUCLEOTIDE SEQUENCE [LARGE SCALE GENOMIC DNA]</scope>
    <source>
        <strain evidence="3">CGMCC 4.1641</strain>
    </source>
</reference>
<evidence type="ECO:0008006" key="4">
    <source>
        <dbReference type="Google" id="ProtNLM"/>
    </source>
</evidence>
<dbReference type="Proteomes" id="UP001595755">
    <property type="component" value="Unassembled WGS sequence"/>
</dbReference>
<dbReference type="EMBL" id="JBHSED010000065">
    <property type="protein sequence ID" value="MFC4306780.1"/>
    <property type="molecule type" value="Genomic_DNA"/>
</dbReference>
<gene>
    <name evidence="2" type="ORF">ACFO1S_25500</name>
</gene>
<dbReference type="RefSeq" id="WP_204602056.1">
    <property type="nucleotide sequence ID" value="NZ_JBHSED010000065.1"/>
</dbReference>